<dbReference type="InterPro" id="IPR001279">
    <property type="entry name" value="Metallo-B-lactamas"/>
</dbReference>
<evidence type="ECO:0000313" key="4">
    <source>
        <dbReference type="EMBL" id="MDQ0415778.1"/>
    </source>
</evidence>
<name>A0ABU0G2E9_9BACI</name>
<evidence type="ECO:0000259" key="3">
    <source>
        <dbReference type="SMART" id="SM00849"/>
    </source>
</evidence>
<dbReference type="EMBL" id="JAUSUN010000050">
    <property type="protein sequence ID" value="MDQ0415778.1"/>
    <property type="molecule type" value="Genomic_DNA"/>
</dbReference>
<dbReference type="SUPFAM" id="SSF56281">
    <property type="entry name" value="Metallo-hydrolase/oxidoreductase"/>
    <property type="match status" value="1"/>
</dbReference>
<dbReference type="Gene3D" id="3.60.15.10">
    <property type="entry name" value="Ribonuclease Z/Hydroxyacylglutathione hydrolase-like"/>
    <property type="match status" value="1"/>
</dbReference>
<dbReference type="PANTHER" id="PTHR43694:SF1">
    <property type="entry name" value="RIBONUCLEASE J"/>
    <property type="match status" value="1"/>
</dbReference>
<keyword evidence="1" id="KW-0378">Hydrolase</keyword>
<feature type="domain" description="Metallo-beta-lactamase" evidence="3">
    <location>
        <begin position="15"/>
        <end position="241"/>
    </location>
</feature>
<dbReference type="InterPro" id="IPR036866">
    <property type="entry name" value="RibonucZ/Hydroxyglut_hydro"/>
</dbReference>
<accession>A0ABU0G2E9</accession>
<keyword evidence="1" id="KW-0269">Exonuclease</keyword>
<keyword evidence="5" id="KW-1185">Reference proteome</keyword>
<evidence type="ECO:0000313" key="5">
    <source>
        <dbReference type="Proteomes" id="UP001242313"/>
    </source>
</evidence>
<dbReference type="PANTHER" id="PTHR43694">
    <property type="entry name" value="RIBONUCLEASE J"/>
    <property type="match status" value="1"/>
</dbReference>
<dbReference type="Pfam" id="PF12706">
    <property type="entry name" value="Lactamase_B_2"/>
    <property type="match status" value="1"/>
</dbReference>
<comment type="caution">
    <text evidence="4">The sequence shown here is derived from an EMBL/GenBank/DDBJ whole genome shotgun (WGS) entry which is preliminary data.</text>
</comment>
<sequence>MTQESLIFYGGLNTIGGVHILYSNGNHSLIFDLGLQLRGLFDIKVQAHPSHGLQQYILTRMAPPVLPIYDKRELEGLEYQAVFDLWGKDKMPATDNINISVFISHIHQDHMALLPYVNEETTVYMHQDAHAVYRGVVVSGEYKDTSATIHSLQDLETVQFEDFTLQLVEVDHDTPGASGFLIKSKEHTIAFTGDWRTHGRNSERMERFITLCKEANVDILLTEGTSLRKESAFDDPVMVQEVEVADHYARIVKEATSLVYVNILARNVERVADFIMKTKELGRKLVMDGRTAALWHESITQGIKSLNGHPSLAEKDTIRVLESDINITKDLPYETICINEIVSNKSNYTIYLIQENTPLISQLERQGEQVGQSHYIHADGNPLTNRDPVLEAWLKEFCVKYHYYATGGHATPKEISRIISEIKPKVVIPLHSLHPSLVDSKGVPKYCPAYGEKVVVTELLSTLRNNVKDSMN</sequence>
<dbReference type="Gene3D" id="3.40.50.10710">
    <property type="entry name" value="Metallo-hydrolase/oxidoreductase"/>
    <property type="match status" value="1"/>
</dbReference>
<keyword evidence="1" id="KW-0540">Nuclease</keyword>
<organism evidence="4 5">
    <name type="scientific">Mesobacillus stamsii</name>
    <dbReference type="NCBI Taxonomy" id="225347"/>
    <lineage>
        <taxon>Bacteria</taxon>
        <taxon>Bacillati</taxon>
        <taxon>Bacillota</taxon>
        <taxon>Bacilli</taxon>
        <taxon>Bacillales</taxon>
        <taxon>Bacillaceae</taxon>
        <taxon>Mesobacillus</taxon>
    </lineage>
</organism>
<gene>
    <name evidence="4" type="ORF">J2S25_004010</name>
</gene>
<reference evidence="4 5" key="1">
    <citation type="submission" date="2023-07" db="EMBL/GenBank/DDBJ databases">
        <title>Genomic Encyclopedia of Type Strains, Phase IV (KMG-IV): sequencing the most valuable type-strain genomes for metagenomic binning, comparative biology and taxonomic classification.</title>
        <authorList>
            <person name="Goeker M."/>
        </authorList>
    </citation>
    <scope>NUCLEOTIDE SEQUENCE [LARGE SCALE GENOMIC DNA]</scope>
    <source>
        <strain evidence="4 5">DSM 19598</strain>
    </source>
</reference>
<keyword evidence="2" id="KW-0694">RNA-binding</keyword>
<proteinExistence type="predicted"/>
<evidence type="ECO:0000256" key="2">
    <source>
        <dbReference type="ARBA" id="ARBA00022884"/>
    </source>
</evidence>
<protein>
    <submittedName>
        <fullName evidence="4">mRNA degradation ribonuclease J1/J2</fullName>
    </submittedName>
</protein>
<dbReference type="RefSeq" id="WP_307192686.1">
    <property type="nucleotide sequence ID" value="NZ_JAUSUN010000050.1"/>
</dbReference>
<evidence type="ECO:0000256" key="1">
    <source>
        <dbReference type="ARBA" id="ARBA00022839"/>
    </source>
</evidence>
<dbReference type="Proteomes" id="UP001242313">
    <property type="component" value="Unassembled WGS sequence"/>
</dbReference>
<dbReference type="InterPro" id="IPR042173">
    <property type="entry name" value="RNase_J_2"/>
</dbReference>
<dbReference type="SMART" id="SM00849">
    <property type="entry name" value="Lactamase_B"/>
    <property type="match status" value="1"/>
</dbReference>